<evidence type="ECO:0000313" key="1">
    <source>
        <dbReference type="EMBL" id="MCI83542.1"/>
    </source>
</evidence>
<accession>A0A392V7V9</accession>
<keyword evidence="2" id="KW-1185">Reference proteome</keyword>
<reference evidence="1 2" key="1">
    <citation type="journal article" date="2018" name="Front. Plant Sci.">
        <title>Red Clover (Trifolium pratense) and Zigzag Clover (T. medium) - A Picture of Genomic Similarities and Differences.</title>
        <authorList>
            <person name="Dluhosova J."/>
            <person name="Istvanek J."/>
            <person name="Nedelnik J."/>
            <person name="Repkova J."/>
        </authorList>
    </citation>
    <scope>NUCLEOTIDE SEQUENCE [LARGE SCALE GENOMIC DNA]</scope>
    <source>
        <strain evidence="2">cv. 10/8</strain>
        <tissue evidence="1">Leaf</tissue>
    </source>
</reference>
<name>A0A392V7V9_9FABA</name>
<evidence type="ECO:0000313" key="2">
    <source>
        <dbReference type="Proteomes" id="UP000265520"/>
    </source>
</evidence>
<organism evidence="1 2">
    <name type="scientific">Trifolium medium</name>
    <dbReference type="NCBI Taxonomy" id="97028"/>
    <lineage>
        <taxon>Eukaryota</taxon>
        <taxon>Viridiplantae</taxon>
        <taxon>Streptophyta</taxon>
        <taxon>Embryophyta</taxon>
        <taxon>Tracheophyta</taxon>
        <taxon>Spermatophyta</taxon>
        <taxon>Magnoliopsida</taxon>
        <taxon>eudicotyledons</taxon>
        <taxon>Gunneridae</taxon>
        <taxon>Pentapetalae</taxon>
        <taxon>rosids</taxon>
        <taxon>fabids</taxon>
        <taxon>Fabales</taxon>
        <taxon>Fabaceae</taxon>
        <taxon>Papilionoideae</taxon>
        <taxon>50 kb inversion clade</taxon>
        <taxon>NPAAA clade</taxon>
        <taxon>Hologalegina</taxon>
        <taxon>IRL clade</taxon>
        <taxon>Trifolieae</taxon>
        <taxon>Trifolium</taxon>
    </lineage>
</organism>
<protein>
    <submittedName>
        <fullName evidence="1">Uncharacterized protein</fullName>
    </submittedName>
</protein>
<dbReference type="EMBL" id="LXQA011069612">
    <property type="protein sequence ID" value="MCI83542.1"/>
    <property type="molecule type" value="Genomic_DNA"/>
</dbReference>
<dbReference type="AlphaFoldDB" id="A0A392V7V9"/>
<sequence length="19" mass="2185">VLSLVRRAVVLTQRAVAFW</sequence>
<dbReference type="Proteomes" id="UP000265520">
    <property type="component" value="Unassembled WGS sequence"/>
</dbReference>
<comment type="caution">
    <text evidence="1">The sequence shown here is derived from an EMBL/GenBank/DDBJ whole genome shotgun (WGS) entry which is preliminary data.</text>
</comment>
<proteinExistence type="predicted"/>
<feature type="non-terminal residue" evidence="1">
    <location>
        <position position="1"/>
    </location>
</feature>